<keyword evidence="1" id="KW-1133">Transmembrane helix</keyword>
<dbReference type="EMBL" id="CP137757">
    <property type="protein sequence ID" value="WPF24147.1"/>
    <property type="molecule type" value="Genomic_DNA"/>
</dbReference>
<dbReference type="KEGG" id="cpsk:Q0N40_06130"/>
<accession>A0AAU0Q003</accession>
<evidence type="ECO:0000256" key="1">
    <source>
        <dbReference type="SAM" id="Phobius"/>
    </source>
</evidence>
<dbReference type="Pfam" id="PF10939">
    <property type="entry name" value="DUF2631"/>
    <property type="match status" value="1"/>
</dbReference>
<sequence>MSETNEKVYDGVSTKDEPSAYWGWHDLGRRPVIISGIVGGLFLLFMLIGNHKGHVEDIFLIACAALCFIGALLIALRPKLNQVRTVTARNKPADYVERDWAADQLNLRGAYSDLSDSQLRSFNIDPATVKVKGQRAVQGN</sequence>
<evidence type="ECO:0000313" key="2">
    <source>
        <dbReference type="EMBL" id="WPF24147.1"/>
    </source>
</evidence>
<evidence type="ECO:0000313" key="3">
    <source>
        <dbReference type="Proteomes" id="UP001174314"/>
    </source>
</evidence>
<feature type="transmembrane region" description="Helical" evidence="1">
    <location>
        <begin position="32"/>
        <end position="52"/>
    </location>
</feature>
<dbReference type="Proteomes" id="UP001174314">
    <property type="component" value="Chromosome"/>
</dbReference>
<reference evidence="2 3" key="1">
    <citation type="submission" date="2023-10" db="EMBL/GenBank/DDBJ databases">
        <title>complete genome sequence of Corynebacterium pseudokroppenstedtii P15-C1.</title>
        <authorList>
            <person name="Bruggemann H."/>
            <person name="Poehlein A."/>
        </authorList>
    </citation>
    <scope>NUCLEOTIDE SEQUENCE [LARGE SCALE GENOMIC DNA]</scope>
    <source>
        <strain evidence="2 3">P15_C1</strain>
    </source>
</reference>
<keyword evidence="1" id="KW-0812">Transmembrane</keyword>
<proteinExistence type="predicted"/>
<organism evidence="2 3">
    <name type="scientific">Corynebacterium pseudokroppenstedtii</name>
    <dbReference type="NCBI Taxonomy" id="2804917"/>
    <lineage>
        <taxon>Bacteria</taxon>
        <taxon>Bacillati</taxon>
        <taxon>Actinomycetota</taxon>
        <taxon>Actinomycetes</taxon>
        <taxon>Mycobacteriales</taxon>
        <taxon>Corynebacteriaceae</taxon>
        <taxon>Corynebacterium</taxon>
    </lineage>
</organism>
<keyword evidence="3" id="KW-1185">Reference proteome</keyword>
<feature type="transmembrane region" description="Helical" evidence="1">
    <location>
        <begin position="58"/>
        <end position="76"/>
    </location>
</feature>
<keyword evidence="1" id="KW-0472">Membrane</keyword>
<name>A0AAU0Q003_9CORY</name>
<dbReference type="InterPro" id="IPR024341">
    <property type="entry name" value="DUF2631"/>
</dbReference>
<dbReference type="RefSeq" id="WP_204087104.1">
    <property type="nucleotide sequence ID" value="NZ_CP137757.1"/>
</dbReference>
<dbReference type="AlphaFoldDB" id="A0AAU0Q003"/>
<protein>
    <submittedName>
        <fullName evidence="2">DUF2631 domain-containing protein</fullName>
    </submittedName>
</protein>
<gene>
    <name evidence="2" type="ORF">Q0N40_06130</name>
</gene>